<feature type="domain" description="Large ribosomal subunit protein uL6 alpha-beta" evidence="9">
    <location>
        <begin position="11"/>
        <end position="82"/>
    </location>
</feature>
<accession>A0A1V5T476</accession>
<evidence type="ECO:0000256" key="8">
    <source>
        <dbReference type="RuleBase" id="RU003870"/>
    </source>
</evidence>
<feature type="domain" description="Large ribosomal subunit protein uL6 alpha-beta" evidence="9">
    <location>
        <begin position="90"/>
        <end position="163"/>
    </location>
</feature>
<evidence type="ECO:0000256" key="7">
    <source>
        <dbReference type="RuleBase" id="RU003869"/>
    </source>
</evidence>
<dbReference type="EMBL" id="MWBQ01000017">
    <property type="protein sequence ID" value="OQA61538.1"/>
    <property type="molecule type" value="Genomic_DNA"/>
</dbReference>
<gene>
    <name evidence="6 10" type="primary">rplF</name>
    <name evidence="10" type="ORF">BWY41_00090</name>
</gene>
<dbReference type="GO" id="GO:0003735">
    <property type="term" value="F:structural constituent of ribosome"/>
    <property type="evidence" value="ECO:0007669"/>
    <property type="project" value="UniProtKB-UniRule"/>
</dbReference>
<keyword evidence="4 6" id="KW-0689">Ribosomal protein</keyword>
<protein>
    <recommendedName>
        <fullName evidence="6">Large ribosomal subunit protein uL6</fullName>
    </recommendedName>
</protein>
<name>A0A1V5T476_9BACT</name>
<evidence type="ECO:0000256" key="6">
    <source>
        <dbReference type="HAMAP-Rule" id="MF_01365"/>
    </source>
</evidence>
<dbReference type="GO" id="GO:0019843">
    <property type="term" value="F:rRNA binding"/>
    <property type="evidence" value="ECO:0007669"/>
    <property type="project" value="UniProtKB-UniRule"/>
</dbReference>
<dbReference type="Proteomes" id="UP000485569">
    <property type="component" value="Unassembled WGS sequence"/>
</dbReference>
<dbReference type="Pfam" id="PF00347">
    <property type="entry name" value="Ribosomal_L6"/>
    <property type="match status" value="2"/>
</dbReference>
<evidence type="ECO:0000256" key="1">
    <source>
        <dbReference type="ARBA" id="ARBA00009356"/>
    </source>
</evidence>
<keyword evidence="2 6" id="KW-0699">rRNA-binding</keyword>
<comment type="similarity">
    <text evidence="1 6 7">Belongs to the universal ribosomal protein uL6 family.</text>
</comment>
<comment type="subunit">
    <text evidence="6">Part of the 50S ribosomal subunit.</text>
</comment>
<comment type="function">
    <text evidence="6 8">This protein binds to the 23S rRNA, and is important in its secondary structure. It is located near the subunit interface in the base of the L7/L12 stalk, and near the tRNA binding site of the peptidyltransferase center.</text>
</comment>
<dbReference type="Gene3D" id="3.90.930.12">
    <property type="entry name" value="Ribosomal protein L6, alpha-beta domain"/>
    <property type="match status" value="2"/>
</dbReference>
<dbReference type="PANTHER" id="PTHR11655:SF14">
    <property type="entry name" value="LARGE RIBOSOMAL SUBUNIT PROTEIN UL6M"/>
    <property type="match status" value="1"/>
</dbReference>
<evidence type="ECO:0000256" key="5">
    <source>
        <dbReference type="ARBA" id="ARBA00023274"/>
    </source>
</evidence>
<organism evidence="10">
    <name type="scientific">Candidatus Atribacter allofermentans</name>
    <dbReference type="NCBI Taxonomy" id="1852833"/>
    <lineage>
        <taxon>Bacteria</taxon>
        <taxon>Pseudomonadati</taxon>
        <taxon>Atribacterota</taxon>
        <taxon>Atribacteria</taxon>
        <taxon>Atribacterales</taxon>
        <taxon>Atribacteraceae</taxon>
        <taxon>Atribacter</taxon>
    </lineage>
</organism>
<reference evidence="10" key="1">
    <citation type="submission" date="2017-02" db="EMBL/GenBank/DDBJ databases">
        <title>Delving into the versatile metabolic prowess of the omnipresent phylum Bacteroidetes.</title>
        <authorList>
            <person name="Nobu M.K."/>
            <person name="Mei R."/>
            <person name="Narihiro T."/>
            <person name="Kuroda K."/>
            <person name="Liu W.-T."/>
        </authorList>
    </citation>
    <scope>NUCLEOTIDE SEQUENCE</scope>
    <source>
        <strain evidence="10">ADurb.Bin276</strain>
    </source>
</reference>
<dbReference type="InterPro" id="IPR019906">
    <property type="entry name" value="Ribosomal_uL6_bac-type"/>
</dbReference>
<dbReference type="GO" id="GO:0022625">
    <property type="term" value="C:cytosolic large ribosomal subunit"/>
    <property type="evidence" value="ECO:0007669"/>
    <property type="project" value="UniProtKB-UniRule"/>
</dbReference>
<dbReference type="InterPro" id="IPR020040">
    <property type="entry name" value="Ribosomal_uL6_a/b-dom"/>
</dbReference>
<dbReference type="FunFam" id="3.90.930.12:FF:000002">
    <property type="entry name" value="50S ribosomal protein L6"/>
    <property type="match status" value="1"/>
</dbReference>
<keyword evidence="5 6" id="KW-0687">Ribonucleoprotein</keyword>
<sequence length="178" mass="19520">MSRIGKKAIVVPSGVNIEIDGLSVRVKGPKGLLERQFHPRMKIVKEVNEIKVVPQGETKLDKSLHGLTRTLIANMVHGVSDGFEKSLELVGVGYKAQKKGDTLVMNLGFSHPVEIVPPSGISFDVEGQIIKVKGANKEQVGQVAADIRKIRKPEPYKGTGIKYINEFVRRKQGKTTAK</sequence>
<dbReference type="PRINTS" id="PR00059">
    <property type="entry name" value="RIBOSOMALL6"/>
</dbReference>
<dbReference type="PIRSF" id="PIRSF002162">
    <property type="entry name" value="Ribosomal_L6"/>
    <property type="match status" value="1"/>
</dbReference>
<dbReference type="NCBIfam" id="TIGR03654">
    <property type="entry name" value="L6_bact"/>
    <property type="match status" value="1"/>
</dbReference>
<proteinExistence type="inferred from homology"/>
<dbReference type="PANTHER" id="PTHR11655">
    <property type="entry name" value="60S/50S RIBOSOMAL PROTEIN L6/L9"/>
    <property type="match status" value="1"/>
</dbReference>
<evidence type="ECO:0000256" key="2">
    <source>
        <dbReference type="ARBA" id="ARBA00022730"/>
    </source>
</evidence>
<evidence type="ECO:0000256" key="3">
    <source>
        <dbReference type="ARBA" id="ARBA00022884"/>
    </source>
</evidence>
<dbReference type="AlphaFoldDB" id="A0A1V5T476"/>
<evidence type="ECO:0000259" key="9">
    <source>
        <dbReference type="Pfam" id="PF00347"/>
    </source>
</evidence>
<dbReference type="GO" id="GO:0002181">
    <property type="term" value="P:cytoplasmic translation"/>
    <property type="evidence" value="ECO:0007669"/>
    <property type="project" value="TreeGrafter"/>
</dbReference>
<comment type="caution">
    <text evidence="10">The sequence shown here is derived from an EMBL/GenBank/DDBJ whole genome shotgun (WGS) entry which is preliminary data.</text>
</comment>
<dbReference type="InterPro" id="IPR036789">
    <property type="entry name" value="Ribosomal_uL6-like_a/b-dom_sf"/>
</dbReference>
<dbReference type="HAMAP" id="MF_01365_B">
    <property type="entry name" value="Ribosomal_uL6_B"/>
    <property type="match status" value="1"/>
</dbReference>
<evidence type="ECO:0000313" key="10">
    <source>
        <dbReference type="EMBL" id="OQA61538.1"/>
    </source>
</evidence>
<dbReference type="InterPro" id="IPR000702">
    <property type="entry name" value="Ribosomal_uL6-like"/>
</dbReference>
<dbReference type="SUPFAM" id="SSF56053">
    <property type="entry name" value="Ribosomal protein L6"/>
    <property type="match status" value="2"/>
</dbReference>
<evidence type="ECO:0000256" key="4">
    <source>
        <dbReference type="ARBA" id="ARBA00022980"/>
    </source>
</evidence>
<keyword evidence="3 6" id="KW-0694">RNA-binding</keyword>
<dbReference type="FunFam" id="3.90.930.12:FF:000001">
    <property type="entry name" value="50S ribosomal protein L6"/>
    <property type="match status" value="1"/>
</dbReference>